<name>A0A1C2G3S8_9GAMM</name>
<dbReference type="PANTHER" id="PTHR35446:SF2">
    <property type="entry name" value="CARBOXYMUCONOLACTONE DECARBOXYLASE-LIKE DOMAIN-CONTAINING PROTEIN"/>
    <property type="match status" value="1"/>
</dbReference>
<dbReference type="RefSeq" id="WP_065969053.1">
    <property type="nucleotide sequence ID" value="NZ_CP080624.1"/>
</dbReference>
<protein>
    <submittedName>
        <fullName evidence="1">Uncharacterized protein</fullName>
    </submittedName>
</protein>
<dbReference type="Proteomes" id="UP000253250">
    <property type="component" value="Unassembled WGS sequence"/>
</dbReference>
<dbReference type="EMBL" id="PSYR01000001">
    <property type="protein sequence ID" value="RCN58341.1"/>
    <property type="molecule type" value="Genomic_DNA"/>
</dbReference>
<sequence length="177" mass="19228">MTLLTTQTPETATGAVAETYKAVAGLFGRVPNAVQFYSSSPALLAQQWDSIRYYRNHPALSAALLASIRMLVSKSNDCEYCVGFNEALLIHMCGQTPDEVAATKADPKATPLAEKDRAMLLFVLKAMATPHAVGKPDLDHLRGLGWTDGDMLDAVAHGARNTAVDILFNTFKIERDF</sequence>
<dbReference type="STRING" id="163359.A9R16_08240"/>
<dbReference type="PANTHER" id="PTHR35446">
    <property type="entry name" value="SI:CH211-175M2.5"/>
    <property type="match status" value="1"/>
</dbReference>
<keyword evidence="2" id="KW-1185">Reference proteome</keyword>
<dbReference type="Gene3D" id="1.20.1290.10">
    <property type="entry name" value="AhpD-like"/>
    <property type="match status" value="1"/>
</dbReference>
<reference evidence="1 2" key="1">
    <citation type="submission" date="2018-02" db="EMBL/GenBank/DDBJ databases">
        <title>Insights into the biology of acidophilic members of the Acidiferrobacteraceae family derived from comparative genomic analyses.</title>
        <authorList>
            <person name="Issotta F."/>
            <person name="Thyssen C."/>
            <person name="Mena C."/>
            <person name="Moya A."/>
            <person name="Bellenberg S."/>
            <person name="Sproer C."/>
            <person name="Covarrubias P.C."/>
            <person name="Sand W."/>
            <person name="Quatrini R."/>
            <person name="Vera M."/>
        </authorList>
    </citation>
    <scope>NUCLEOTIDE SEQUENCE [LARGE SCALE GENOMIC DNA]</scope>
    <source>
        <strain evidence="2">m-1</strain>
    </source>
</reference>
<comment type="caution">
    <text evidence="1">The sequence shown here is derived from an EMBL/GenBank/DDBJ whole genome shotgun (WGS) entry which is preliminary data.</text>
</comment>
<dbReference type="InterPro" id="IPR029032">
    <property type="entry name" value="AhpD-like"/>
</dbReference>
<gene>
    <name evidence="1" type="ORF">C4900_00640</name>
</gene>
<organism evidence="1 2">
    <name type="scientific">Acidiferrobacter thiooxydans</name>
    <dbReference type="NCBI Taxonomy" id="163359"/>
    <lineage>
        <taxon>Bacteria</taxon>
        <taxon>Pseudomonadati</taxon>
        <taxon>Pseudomonadota</taxon>
        <taxon>Gammaproteobacteria</taxon>
        <taxon>Acidiferrobacterales</taxon>
        <taxon>Acidiferrobacteraceae</taxon>
        <taxon>Acidiferrobacter</taxon>
    </lineage>
</organism>
<accession>A0A1C2G3S8</accession>
<evidence type="ECO:0000313" key="1">
    <source>
        <dbReference type="EMBL" id="RCN58341.1"/>
    </source>
</evidence>
<proteinExistence type="predicted"/>
<dbReference type="AlphaFoldDB" id="A0A1C2G3S8"/>
<dbReference type="SUPFAM" id="SSF69118">
    <property type="entry name" value="AhpD-like"/>
    <property type="match status" value="1"/>
</dbReference>
<evidence type="ECO:0000313" key="2">
    <source>
        <dbReference type="Proteomes" id="UP000253250"/>
    </source>
</evidence>
<dbReference type="OrthoDB" id="9801997at2"/>